<accession>A0ACB9F2I9</accession>
<sequence>MTSQLHLSPLRSLIFEIGVVAIVQTRSTDLSTVFHQHPYYLLLPYAIKTTGPVEGSLEGFIERSPQIKSALISLRIVEKKKIQLSAGTLSDKISDYYSGEQPTPKKPFMILRFESPKAIFDPNTSSSTHANTSCFSLMFLASRKKIARKKKGNLGYPVGETVYLGFAQHHLGNASLCLTMLSSPFTILIDIGIRGANFQDEDHPCCRHKRKEMPLSGHCCVAHGDELSRGILQYSVQLFHIQQKCGDAMVETSLLSA</sequence>
<evidence type="ECO:0000313" key="1">
    <source>
        <dbReference type="EMBL" id="KAI3765186.1"/>
    </source>
</evidence>
<dbReference type="Proteomes" id="UP001055811">
    <property type="component" value="Linkage Group LG03"/>
</dbReference>
<dbReference type="EMBL" id="CM042011">
    <property type="protein sequence ID" value="KAI3765186.1"/>
    <property type="molecule type" value="Genomic_DNA"/>
</dbReference>
<reference evidence="1 2" key="2">
    <citation type="journal article" date="2022" name="Mol. Ecol. Resour.">
        <title>The genomes of chicory, endive, great burdock and yacon provide insights into Asteraceae paleo-polyploidization history and plant inulin production.</title>
        <authorList>
            <person name="Fan W."/>
            <person name="Wang S."/>
            <person name="Wang H."/>
            <person name="Wang A."/>
            <person name="Jiang F."/>
            <person name="Liu H."/>
            <person name="Zhao H."/>
            <person name="Xu D."/>
            <person name="Zhang Y."/>
        </authorList>
    </citation>
    <scope>NUCLEOTIDE SEQUENCE [LARGE SCALE GENOMIC DNA]</scope>
    <source>
        <strain evidence="2">cv. Punajuju</strain>
        <tissue evidence="1">Leaves</tissue>
    </source>
</reference>
<reference evidence="2" key="1">
    <citation type="journal article" date="2022" name="Mol. Ecol. Resour.">
        <title>The genomes of chicory, endive, great burdock and yacon provide insights into Asteraceae palaeo-polyploidization history and plant inulin production.</title>
        <authorList>
            <person name="Fan W."/>
            <person name="Wang S."/>
            <person name="Wang H."/>
            <person name="Wang A."/>
            <person name="Jiang F."/>
            <person name="Liu H."/>
            <person name="Zhao H."/>
            <person name="Xu D."/>
            <person name="Zhang Y."/>
        </authorList>
    </citation>
    <scope>NUCLEOTIDE SEQUENCE [LARGE SCALE GENOMIC DNA]</scope>
    <source>
        <strain evidence="2">cv. Punajuju</strain>
    </source>
</reference>
<keyword evidence="2" id="KW-1185">Reference proteome</keyword>
<evidence type="ECO:0000313" key="2">
    <source>
        <dbReference type="Proteomes" id="UP001055811"/>
    </source>
</evidence>
<proteinExistence type="predicted"/>
<protein>
    <submittedName>
        <fullName evidence="1">Uncharacterized protein</fullName>
    </submittedName>
</protein>
<organism evidence="1 2">
    <name type="scientific">Cichorium intybus</name>
    <name type="common">Chicory</name>
    <dbReference type="NCBI Taxonomy" id="13427"/>
    <lineage>
        <taxon>Eukaryota</taxon>
        <taxon>Viridiplantae</taxon>
        <taxon>Streptophyta</taxon>
        <taxon>Embryophyta</taxon>
        <taxon>Tracheophyta</taxon>
        <taxon>Spermatophyta</taxon>
        <taxon>Magnoliopsida</taxon>
        <taxon>eudicotyledons</taxon>
        <taxon>Gunneridae</taxon>
        <taxon>Pentapetalae</taxon>
        <taxon>asterids</taxon>
        <taxon>campanulids</taxon>
        <taxon>Asterales</taxon>
        <taxon>Asteraceae</taxon>
        <taxon>Cichorioideae</taxon>
        <taxon>Cichorieae</taxon>
        <taxon>Cichoriinae</taxon>
        <taxon>Cichorium</taxon>
    </lineage>
</organism>
<name>A0ACB9F2I9_CICIN</name>
<gene>
    <name evidence="1" type="ORF">L2E82_15213</name>
</gene>
<comment type="caution">
    <text evidence="1">The sequence shown here is derived from an EMBL/GenBank/DDBJ whole genome shotgun (WGS) entry which is preliminary data.</text>
</comment>